<comment type="caution">
    <text evidence="1">The sequence shown here is derived from an EMBL/GenBank/DDBJ whole genome shotgun (WGS) entry which is preliminary data.</text>
</comment>
<gene>
    <name evidence="1" type="ORF">ILUMI_17438</name>
</gene>
<dbReference type="EMBL" id="VTPC01074339">
    <property type="protein sequence ID" value="KAF2888735.1"/>
    <property type="molecule type" value="Genomic_DNA"/>
</dbReference>
<accession>A0A8K0G1W0</accession>
<evidence type="ECO:0000313" key="2">
    <source>
        <dbReference type="Proteomes" id="UP000801492"/>
    </source>
</evidence>
<keyword evidence="2" id="KW-1185">Reference proteome</keyword>
<evidence type="ECO:0008006" key="3">
    <source>
        <dbReference type="Google" id="ProtNLM"/>
    </source>
</evidence>
<dbReference type="OrthoDB" id="6766487at2759"/>
<protein>
    <recommendedName>
        <fullName evidence="3">PiggyBac transposable element-derived protein domain-containing protein</fullName>
    </recommendedName>
</protein>
<organism evidence="1 2">
    <name type="scientific">Ignelater luminosus</name>
    <name type="common">Cucubano</name>
    <name type="synonym">Pyrophorus luminosus</name>
    <dbReference type="NCBI Taxonomy" id="2038154"/>
    <lineage>
        <taxon>Eukaryota</taxon>
        <taxon>Metazoa</taxon>
        <taxon>Ecdysozoa</taxon>
        <taxon>Arthropoda</taxon>
        <taxon>Hexapoda</taxon>
        <taxon>Insecta</taxon>
        <taxon>Pterygota</taxon>
        <taxon>Neoptera</taxon>
        <taxon>Endopterygota</taxon>
        <taxon>Coleoptera</taxon>
        <taxon>Polyphaga</taxon>
        <taxon>Elateriformia</taxon>
        <taxon>Elateroidea</taxon>
        <taxon>Elateridae</taxon>
        <taxon>Agrypninae</taxon>
        <taxon>Pyrophorini</taxon>
        <taxon>Ignelater</taxon>
    </lineage>
</organism>
<evidence type="ECO:0000313" key="1">
    <source>
        <dbReference type="EMBL" id="KAF2888735.1"/>
    </source>
</evidence>
<proteinExistence type="predicted"/>
<sequence length="108" mass="12577">MGVYRHIAQEDIDRDKKCHFLQFTNVIDVAVYNAHILYSMVNENISILDFRRLTVACLQISSPSDPKNPRRTHYPKKSLSVPEEIIKSENGHFMERTNRGNERKCAVM</sequence>
<reference evidence="1" key="1">
    <citation type="submission" date="2019-08" db="EMBL/GenBank/DDBJ databases">
        <title>The genome of the North American firefly Photinus pyralis.</title>
        <authorList>
            <consortium name="Photinus pyralis genome working group"/>
            <person name="Fallon T.R."/>
            <person name="Sander Lower S.E."/>
            <person name="Weng J.-K."/>
        </authorList>
    </citation>
    <scope>NUCLEOTIDE SEQUENCE</scope>
    <source>
        <strain evidence="1">TRF0915ILg1</strain>
        <tissue evidence="1">Whole body</tissue>
    </source>
</reference>
<name>A0A8K0G1W0_IGNLU</name>
<dbReference type="AlphaFoldDB" id="A0A8K0G1W0"/>
<dbReference type="Proteomes" id="UP000801492">
    <property type="component" value="Unassembled WGS sequence"/>
</dbReference>